<dbReference type="PROSITE" id="PS50887">
    <property type="entry name" value="GGDEF"/>
    <property type="match status" value="1"/>
</dbReference>
<feature type="domain" description="GGDEF" evidence="3">
    <location>
        <begin position="222"/>
        <end position="348"/>
    </location>
</feature>
<proteinExistence type="predicted"/>
<dbReference type="EMBL" id="RBIL01000001">
    <property type="protein sequence ID" value="RKQ93353.1"/>
    <property type="molecule type" value="Genomic_DNA"/>
</dbReference>
<dbReference type="InterPro" id="IPR001633">
    <property type="entry name" value="EAL_dom"/>
</dbReference>
<dbReference type="PROSITE" id="PS50883">
    <property type="entry name" value="EAL"/>
    <property type="match status" value="1"/>
</dbReference>
<dbReference type="SUPFAM" id="SSF141868">
    <property type="entry name" value="EAL domain-like"/>
    <property type="match status" value="1"/>
</dbReference>
<keyword evidence="1" id="KW-1133">Transmembrane helix</keyword>
<feature type="transmembrane region" description="Helical" evidence="1">
    <location>
        <begin position="156"/>
        <end position="179"/>
    </location>
</feature>
<keyword evidence="1" id="KW-0812">Transmembrane</keyword>
<dbReference type="InterPro" id="IPR000160">
    <property type="entry name" value="GGDEF_dom"/>
</dbReference>
<feature type="domain" description="EAL" evidence="2">
    <location>
        <begin position="357"/>
        <end position="602"/>
    </location>
</feature>
<evidence type="ECO:0000259" key="2">
    <source>
        <dbReference type="PROSITE" id="PS50883"/>
    </source>
</evidence>
<evidence type="ECO:0000259" key="3">
    <source>
        <dbReference type="PROSITE" id="PS50887"/>
    </source>
</evidence>
<dbReference type="InterPro" id="IPR052155">
    <property type="entry name" value="Biofilm_reg_signaling"/>
</dbReference>
<dbReference type="SMART" id="SM00052">
    <property type="entry name" value="EAL"/>
    <property type="match status" value="1"/>
</dbReference>
<dbReference type="Gene3D" id="3.30.70.270">
    <property type="match status" value="1"/>
</dbReference>
<reference evidence="4 5" key="1">
    <citation type="submission" date="2018-10" db="EMBL/GenBank/DDBJ databases">
        <title>Genomic Encyclopedia of Archaeal and Bacterial Type Strains, Phase II (KMG-II): from individual species to whole genera.</title>
        <authorList>
            <person name="Goeker M."/>
        </authorList>
    </citation>
    <scope>NUCLEOTIDE SEQUENCE [LARGE SCALE GENOMIC DNA]</scope>
    <source>
        <strain evidence="4 5">DSM 14954</strain>
    </source>
</reference>
<name>A0A660LHI1_9ACTN</name>
<dbReference type="Proteomes" id="UP000278962">
    <property type="component" value="Unassembled WGS sequence"/>
</dbReference>
<protein>
    <submittedName>
        <fullName evidence="4">Diguanylate cyclase (GGDEF)-like protein</fullName>
    </submittedName>
</protein>
<dbReference type="SUPFAM" id="SSF55073">
    <property type="entry name" value="Nucleotide cyclase"/>
    <property type="match status" value="1"/>
</dbReference>
<dbReference type="Pfam" id="PF00563">
    <property type="entry name" value="EAL"/>
    <property type="match status" value="1"/>
</dbReference>
<dbReference type="InterPro" id="IPR035919">
    <property type="entry name" value="EAL_sf"/>
</dbReference>
<dbReference type="Gene3D" id="3.20.20.450">
    <property type="entry name" value="EAL domain"/>
    <property type="match status" value="1"/>
</dbReference>
<keyword evidence="1" id="KW-0472">Membrane</keyword>
<gene>
    <name evidence="4" type="ORF">C8N24_3215</name>
</gene>
<accession>A0A660LHI1</accession>
<sequence length="605" mass="65415">MLGRRTFTIAAVVALVALAAGAGIAVLHLRADEQRSRYEALIELEADANRVDALESEANARAGVPLAVQAELNALLVEMAADLGRLTRAGTPGAAPIHARFMRFKPLVEEEFALMRARQFEEAARIDAAVDFDTIPADLRRAARRSDASAERSERLAWLGTLGMLVLSVIALTAVLALLDRAGRRRMRDEELQRLAFADPLTGLPNRSLFEQRIAEVLKADVPAIVAFLDLDDFKRVNDSLGHAAGDRLLEICGERLRHALRATDTVARLGGDEFAVLALGADDPEALVDRLFAVLAAPVMLEGKRLALRASIGIAGTDSGRDLLRNADLAMYAAKGSGTNRFAVYTADMHVNALARLDGREQLERAIENEELVLHYQPIVDLDLGRVAGFEALVRWQHPVRGLLGPGEFIPLAEETGLIVPLGRWVLREACRTAASWAGAPYLSVNVAGAQLEQEGFVEEVAAALRDGDLVSSRLMLEVTESTLVGEDSAERLQALRKLGIRLAIDDFGTGYSSLSYLRRFPMDVLKIDRSFTQEACEDGALLQAIVAMGESLGLVLVPEGIESEEQADELRALGCRLGQGFLFGRPVPASELTGIATRAAVSL</sequence>
<dbReference type="Pfam" id="PF00990">
    <property type="entry name" value="GGDEF"/>
    <property type="match status" value="1"/>
</dbReference>
<organism evidence="4 5">
    <name type="scientific">Solirubrobacter pauli</name>
    <dbReference type="NCBI Taxonomy" id="166793"/>
    <lineage>
        <taxon>Bacteria</taxon>
        <taxon>Bacillati</taxon>
        <taxon>Actinomycetota</taxon>
        <taxon>Thermoleophilia</taxon>
        <taxon>Solirubrobacterales</taxon>
        <taxon>Solirubrobacteraceae</taxon>
        <taxon>Solirubrobacter</taxon>
    </lineage>
</organism>
<dbReference type="CDD" id="cd01948">
    <property type="entry name" value="EAL"/>
    <property type="match status" value="1"/>
</dbReference>
<dbReference type="NCBIfam" id="TIGR00254">
    <property type="entry name" value="GGDEF"/>
    <property type="match status" value="1"/>
</dbReference>
<keyword evidence="5" id="KW-1185">Reference proteome</keyword>
<comment type="caution">
    <text evidence="4">The sequence shown here is derived from an EMBL/GenBank/DDBJ whole genome shotgun (WGS) entry which is preliminary data.</text>
</comment>
<dbReference type="InterPro" id="IPR029787">
    <property type="entry name" value="Nucleotide_cyclase"/>
</dbReference>
<evidence type="ECO:0000313" key="5">
    <source>
        <dbReference type="Proteomes" id="UP000278962"/>
    </source>
</evidence>
<evidence type="ECO:0000256" key="1">
    <source>
        <dbReference type="SAM" id="Phobius"/>
    </source>
</evidence>
<dbReference type="PANTHER" id="PTHR44757:SF2">
    <property type="entry name" value="BIOFILM ARCHITECTURE MAINTENANCE PROTEIN MBAA"/>
    <property type="match status" value="1"/>
</dbReference>
<dbReference type="SMART" id="SM00267">
    <property type="entry name" value="GGDEF"/>
    <property type="match status" value="1"/>
</dbReference>
<dbReference type="AlphaFoldDB" id="A0A660LHI1"/>
<dbReference type="CDD" id="cd01949">
    <property type="entry name" value="GGDEF"/>
    <property type="match status" value="1"/>
</dbReference>
<evidence type="ECO:0000313" key="4">
    <source>
        <dbReference type="EMBL" id="RKQ93353.1"/>
    </source>
</evidence>
<dbReference type="InterPro" id="IPR043128">
    <property type="entry name" value="Rev_trsase/Diguanyl_cyclase"/>
</dbReference>
<dbReference type="PANTHER" id="PTHR44757">
    <property type="entry name" value="DIGUANYLATE CYCLASE DGCP"/>
    <property type="match status" value="1"/>
</dbReference>